<keyword evidence="2" id="KW-1185">Reference proteome</keyword>
<evidence type="ECO:0000313" key="2">
    <source>
        <dbReference type="Proteomes" id="UP001178662"/>
    </source>
</evidence>
<dbReference type="Proteomes" id="UP001178662">
    <property type="component" value="Chromosome"/>
</dbReference>
<dbReference type="EMBL" id="CP119317">
    <property type="protein sequence ID" value="WEK56060.1"/>
    <property type="molecule type" value="Genomic_DNA"/>
</dbReference>
<sequence>MNPFPKEHELIDVFESEPKIKDNETPFYYNHLEYLLTRDNGSLQCELEPGIHWARVIWKQKDETLVDLELESIKGIEIEKRNGKEFIHFIFYEGNGIKNLIVRTKPNFSISWGTLRE</sequence>
<reference evidence="1" key="1">
    <citation type="submission" date="2023-03" db="EMBL/GenBank/DDBJ databases">
        <title>Andean soil-derived lignocellulolytic bacterial consortium as a source of novel taxa and putative plastic-active enzymes.</title>
        <authorList>
            <person name="Diaz-Garcia L."/>
            <person name="Chuvochina M."/>
            <person name="Feuerriegel G."/>
            <person name="Bunk B."/>
            <person name="Sproer C."/>
            <person name="Streit W.R."/>
            <person name="Rodriguez L.M."/>
            <person name="Overmann J."/>
            <person name="Jimenez D.J."/>
        </authorList>
    </citation>
    <scope>NUCLEOTIDE SEQUENCE</scope>
    <source>
        <strain evidence="1">MAG 2441</strain>
    </source>
</reference>
<name>A0AA95F6T2_9BACL</name>
<dbReference type="AlphaFoldDB" id="A0AA95F6T2"/>
<accession>A0AA95F6T2</accession>
<proteinExistence type="predicted"/>
<organism evidence="1 2">
    <name type="scientific">Candidatus Cohnella colombiensis</name>
    <dbReference type="NCBI Taxonomy" id="3121368"/>
    <lineage>
        <taxon>Bacteria</taxon>
        <taxon>Bacillati</taxon>
        <taxon>Bacillota</taxon>
        <taxon>Bacilli</taxon>
        <taxon>Bacillales</taxon>
        <taxon>Paenibacillaceae</taxon>
        <taxon>Cohnella</taxon>
    </lineage>
</organism>
<protein>
    <submittedName>
        <fullName evidence="1">Uncharacterized protein</fullName>
    </submittedName>
</protein>
<dbReference type="CDD" id="cd20698">
    <property type="entry name" value="CdiI_Kp-like"/>
    <property type="match status" value="1"/>
</dbReference>
<evidence type="ECO:0000313" key="1">
    <source>
        <dbReference type="EMBL" id="WEK56060.1"/>
    </source>
</evidence>
<gene>
    <name evidence="1" type="ORF">P0Y55_08435</name>
</gene>